<dbReference type="Proteomes" id="UP001283361">
    <property type="component" value="Unassembled WGS sequence"/>
</dbReference>
<evidence type="ECO:0000313" key="1">
    <source>
        <dbReference type="EMBL" id="KAK3745036.1"/>
    </source>
</evidence>
<protein>
    <submittedName>
        <fullName evidence="1">Uncharacterized protein</fullName>
    </submittedName>
</protein>
<dbReference type="AlphaFoldDB" id="A0AAE1CZ59"/>
<sequence>MIIGIFMIGGGEEETRVQQPNLNQAIESSGLGGSGGLLSRYLKVKAKTAARPYTLGLLFSDRGYRVRVRAMAQIVFHPTTHISKSQEPKTLEN</sequence>
<organism evidence="1 2">
    <name type="scientific">Elysia crispata</name>
    <name type="common">lettuce slug</name>
    <dbReference type="NCBI Taxonomy" id="231223"/>
    <lineage>
        <taxon>Eukaryota</taxon>
        <taxon>Metazoa</taxon>
        <taxon>Spiralia</taxon>
        <taxon>Lophotrochozoa</taxon>
        <taxon>Mollusca</taxon>
        <taxon>Gastropoda</taxon>
        <taxon>Heterobranchia</taxon>
        <taxon>Euthyneura</taxon>
        <taxon>Panpulmonata</taxon>
        <taxon>Sacoglossa</taxon>
        <taxon>Placobranchoidea</taxon>
        <taxon>Plakobranchidae</taxon>
        <taxon>Elysia</taxon>
    </lineage>
</organism>
<accession>A0AAE1CZ59</accession>
<evidence type="ECO:0000313" key="2">
    <source>
        <dbReference type="Proteomes" id="UP001283361"/>
    </source>
</evidence>
<keyword evidence="2" id="KW-1185">Reference proteome</keyword>
<reference evidence="1" key="1">
    <citation type="journal article" date="2023" name="G3 (Bethesda)">
        <title>A reference genome for the long-term kleptoplast-retaining sea slug Elysia crispata morphotype clarki.</title>
        <authorList>
            <person name="Eastman K.E."/>
            <person name="Pendleton A.L."/>
            <person name="Shaikh M.A."/>
            <person name="Suttiyut T."/>
            <person name="Ogas R."/>
            <person name="Tomko P."/>
            <person name="Gavelis G."/>
            <person name="Widhalm J.R."/>
            <person name="Wisecaver J.H."/>
        </authorList>
    </citation>
    <scope>NUCLEOTIDE SEQUENCE</scope>
    <source>
        <strain evidence="1">ECLA1</strain>
    </source>
</reference>
<proteinExistence type="predicted"/>
<comment type="caution">
    <text evidence="1">The sequence shown here is derived from an EMBL/GenBank/DDBJ whole genome shotgun (WGS) entry which is preliminary data.</text>
</comment>
<gene>
    <name evidence="1" type="ORF">RRG08_037651</name>
</gene>
<name>A0AAE1CZ59_9GAST</name>
<dbReference type="EMBL" id="JAWDGP010006239">
    <property type="protein sequence ID" value="KAK3745036.1"/>
    <property type="molecule type" value="Genomic_DNA"/>
</dbReference>